<evidence type="ECO:0000259" key="8">
    <source>
        <dbReference type="PROSITE" id="PS50006"/>
    </source>
</evidence>
<keyword evidence="10" id="KW-1185">Reference proteome</keyword>
<feature type="compositionally biased region" description="Acidic residues" evidence="7">
    <location>
        <begin position="1121"/>
        <end position="1131"/>
    </location>
</feature>
<evidence type="ECO:0000256" key="7">
    <source>
        <dbReference type="SAM" id="MobiDB-lite"/>
    </source>
</evidence>
<evidence type="ECO:0000256" key="6">
    <source>
        <dbReference type="ARBA" id="ARBA00023306"/>
    </source>
</evidence>
<dbReference type="GO" id="GO:0051983">
    <property type="term" value="P:regulation of chromosome segregation"/>
    <property type="evidence" value="ECO:0007669"/>
    <property type="project" value="TreeGrafter"/>
</dbReference>
<feature type="compositionally biased region" description="Basic residues" evidence="7">
    <location>
        <begin position="1039"/>
        <end position="1051"/>
    </location>
</feature>
<keyword evidence="3" id="KW-0597">Phosphoprotein</keyword>
<feature type="region of interest" description="Disordered" evidence="7">
    <location>
        <begin position="196"/>
        <end position="227"/>
    </location>
</feature>
<keyword evidence="6" id="KW-0131">Cell cycle</keyword>
<organism evidence="9 10">
    <name type="scientific">Eleginops maclovinus</name>
    <name type="common">Patagonian blennie</name>
    <name type="synonym">Eleginus maclovinus</name>
    <dbReference type="NCBI Taxonomy" id="56733"/>
    <lineage>
        <taxon>Eukaryota</taxon>
        <taxon>Metazoa</taxon>
        <taxon>Chordata</taxon>
        <taxon>Craniata</taxon>
        <taxon>Vertebrata</taxon>
        <taxon>Euteleostomi</taxon>
        <taxon>Actinopterygii</taxon>
        <taxon>Neopterygii</taxon>
        <taxon>Teleostei</taxon>
        <taxon>Neoteleostei</taxon>
        <taxon>Acanthomorphata</taxon>
        <taxon>Eupercaria</taxon>
        <taxon>Perciformes</taxon>
        <taxon>Notothenioidei</taxon>
        <taxon>Eleginopidae</taxon>
        <taxon>Eleginops</taxon>
    </lineage>
</organism>
<reference evidence="9 10" key="1">
    <citation type="journal article" date="2023" name="Genes (Basel)">
        <title>Chromosome-Level Genome Assembly and Circadian Gene Repertoire of the Patagonia Blennie Eleginops maclovinus-The Closest Ancestral Proxy of Antarctic Cryonotothenioids.</title>
        <authorList>
            <person name="Cheng C.C."/>
            <person name="Rivera-Colon A.G."/>
            <person name="Minhas B.F."/>
            <person name="Wilson L."/>
            <person name="Rayamajhi N."/>
            <person name="Vargas-Chacoff L."/>
            <person name="Catchen J.M."/>
        </authorList>
    </citation>
    <scope>NUCLEOTIDE SEQUENCE [LARGE SCALE GENOMIC DNA]</scope>
    <source>
        <strain evidence="9">JMC-PN-2008</strain>
    </source>
</reference>
<feature type="region of interest" description="Disordered" evidence="7">
    <location>
        <begin position="1641"/>
        <end position="1668"/>
    </location>
</feature>
<dbReference type="Pfam" id="PF15276">
    <property type="entry name" value="PP1_bind"/>
    <property type="match status" value="1"/>
</dbReference>
<evidence type="ECO:0000256" key="5">
    <source>
        <dbReference type="ARBA" id="ARBA00023242"/>
    </source>
</evidence>
<protein>
    <recommendedName>
        <fullName evidence="8">FHA domain-containing protein</fullName>
    </recommendedName>
</protein>
<feature type="region of interest" description="Disordered" evidence="7">
    <location>
        <begin position="1680"/>
        <end position="1745"/>
    </location>
</feature>
<dbReference type="PANTHER" id="PTHR21603:SF17">
    <property type="entry name" value="PROLIFERATION MARKER PROTEIN KI-67"/>
    <property type="match status" value="1"/>
</dbReference>
<feature type="compositionally biased region" description="Low complexity" evidence="7">
    <location>
        <begin position="1695"/>
        <end position="1715"/>
    </location>
</feature>
<feature type="compositionally biased region" description="Acidic residues" evidence="7">
    <location>
        <begin position="1247"/>
        <end position="1260"/>
    </location>
</feature>
<proteinExistence type="predicted"/>
<gene>
    <name evidence="9" type="ORF">PBY51_001508</name>
</gene>
<sequence>MPLHGKIVVIKRSGGDGTEFPLTATCLFGRMPDCDIRIQLPQVSKEHCRIDLNENKEVVLTNLSTVNPTRVNGEALQQSERLKNGDVITIIDRSFRFEYPPAPTPKKRTSRGGQSETLKVLQAGDKVSTETAGKRIPEVSTDPHLKDGANHDNIQRSLDKNMEVESKQDESLLQNKTTSPFGDLYQMIKQSLDVKTPRKSSASVLQTPTSRFCTPKPVSVKKNDSKPVISTEDKSIAKKGEVSAVAEETKEAEHVCYVTPKSAKKNRRSFQTPSTEMAAPKVEASENAATSEDTTPLKRVRTPPQRFICEQSPVRRRSKETTPAVTKEQEEQAVTSPKVNSKKRKIGEVSDSPSSQMKRKRVSFGGTLCPELFDKRLPPDSPLRKGATPRRSLCVTKTKQSLLRRASVIGLLAEHDQENSPARRKTPSPKRSSSPKNASPKTPTPAKKSPKPRTPSPAKGKSSSVGGTPAVLPPSVQGRFSVSRIITPSPVAENVVTDLVPSVSVTPKITQRRKSTSRESTAIMRRSGISRASMKIKNSWADIVRFGPTKPQVVAAAKKTVTKKTTKTAVPQPQTPAKTLMGHVSTGHADSPITIVVGRAQQRVVPSGAAPRLVPNIAILKKNMKMDEDLTGISEMLKTPAVERKKKSVINENNVPKTPLGALGTSVVEPSVLNTPEETGEMMVSPLTVSSSVKDRRYNSEAVQRLLNDEEEEASLVSEVPASENPSDDSSEQQSTDLKTTAATTPKQKPEVRECLTGVKRIMKTPKQKCEPIEDLRGKILKTPKQKREQQKECLTGVKRMMATPKQEAVEHIKVELLTTPKQKTVRDAEIVCETPQQEAGPVNHLQEKVLETPKAPEATSVEEIASDEAPAEDSQGPEEIMEEETAEYICVEVKETEVAASEAVVDALLSEVSIEHKDIESSDAAEPISEAPVEESVAVEEPKIETVAVNESEEAEVVTVDEMVTVEEPKVEDAVAEEPEVNAVDKTSEEQPKEDAVEVVSEEEPKVDTVEETASEEKPKVETASEEVTEMDTTSSKPHQKKKSVRGKKTKTVEPETAEDQQEAAAEELKVDTVEEIASEEEPKVETASEEVTEMDTTSSKPHQKKKSVRGKKTKTVEPEAAEDQQEAAAEEPKVDTVEEIASEEPKVETASEEVTEMDTTSSKPHQKKKSVRGKKTKTVEPETAEDQQEAAAEELKVDTVEEIASEEPKVETASEEVTEMDTTSSKPDQKKKSVRGRRTKTMEPEAAEDQQEAAEQSEEPVVPTPAKGRRGKKTEAAAPPAVKQTRGRNAKSQESQDVELPVEKDAPKPKRGRAVKKAEVVPEVETEMVPEPESEPSTPVEVEQEANESTAPVEKAVQKPKRGRKTKQQDDAVKEAEDQQEATPVIESLPEEEAATCEIPEEEEAAIVQKKPVRSRRAKVVESKSANDQEEAAEQEAVVAAPVRGRRGKKTEAVEPPVRKSTTRGRNAKSQESTADEQPEVVAEKVEETVAEVSTEAESKQTSPIEEITSAPPAEEAVVKPVRGRKTKLTPVEPENNKGVRRGKKTKTDAVEENEVVEVAVETKQHSQPPVKARRGRNAKQEEEEEKNLETVETTKTQEPAKKMRRSRKAVQEIETVVPEEAEATVVVDEPVKMEEHATVVAAKPKRGGRKAKPEPEIETPVEPAEVQEVSIVSTTNKLKRGRKGKQATEEVAALPLEETSEESTVSEPAAAPVEPVKRGRRAAVKPAANPTEDSSIAVEEDAKTTKRAIKWNENVEVFEIPTATPVKAVRGKKSKLTTESKTLPKNADQTEESDLSDKVLEAVPVKKARRGAKVTVDEAETSSKVESVEVEAQPKTRKRAAKK</sequence>
<feature type="region of interest" description="Disordered" evidence="7">
    <location>
        <begin position="1770"/>
        <end position="1846"/>
    </location>
</feature>
<comment type="subcellular location">
    <subcellularLocation>
        <location evidence="1">Nucleus</location>
    </subcellularLocation>
</comment>
<feature type="compositionally biased region" description="Polar residues" evidence="7">
    <location>
        <begin position="199"/>
        <end position="212"/>
    </location>
</feature>
<feature type="region of interest" description="Disordered" evidence="7">
    <location>
        <begin position="708"/>
        <end position="750"/>
    </location>
</feature>
<feature type="compositionally biased region" description="Low complexity" evidence="7">
    <location>
        <begin position="429"/>
        <end position="447"/>
    </location>
</feature>
<feature type="compositionally biased region" description="Acidic residues" evidence="7">
    <location>
        <begin position="865"/>
        <end position="882"/>
    </location>
</feature>
<name>A0AAN8A631_ELEMC</name>
<dbReference type="Proteomes" id="UP001346869">
    <property type="component" value="Unassembled WGS sequence"/>
</dbReference>
<feature type="compositionally biased region" description="Basic and acidic residues" evidence="7">
    <location>
        <begin position="987"/>
        <end position="997"/>
    </location>
</feature>
<evidence type="ECO:0000256" key="4">
    <source>
        <dbReference type="ARBA" id="ARBA00022843"/>
    </source>
</evidence>
<dbReference type="GO" id="GO:0005634">
    <property type="term" value="C:nucleus"/>
    <property type="evidence" value="ECO:0007669"/>
    <property type="project" value="UniProtKB-SubCell"/>
</dbReference>
<dbReference type="InterPro" id="IPR000253">
    <property type="entry name" value="FHA_dom"/>
</dbReference>
<keyword evidence="4" id="KW-0832">Ubl conjugation</keyword>
<evidence type="ECO:0000313" key="9">
    <source>
        <dbReference type="EMBL" id="KAK5850648.1"/>
    </source>
</evidence>
<feature type="compositionally biased region" description="Basic residues" evidence="7">
    <location>
        <begin position="1166"/>
        <end position="1178"/>
    </location>
</feature>
<dbReference type="PANTHER" id="PTHR21603">
    <property type="entry name" value="ANTIGEN KI-67-LIKE PROTEIN"/>
    <property type="match status" value="1"/>
</dbReference>
<dbReference type="EMBL" id="JAUZQC010000022">
    <property type="protein sequence ID" value="KAK5850648.1"/>
    <property type="molecule type" value="Genomic_DNA"/>
</dbReference>
<feature type="compositionally biased region" description="Basic residues" evidence="7">
    <location>
        <begin position="1103"/>
        <end position="1115"/>
    </location>
</feature>
<dbReference type="InterPro" id="IPR008984">
    <property type="entry name" value="SMAD_FHA_dom_sf"/>
</dbReference>
<dbReference type="CDD" id="cd22673">
    <property type="entry name" value="FHA_Ki67"/>
    <property type="match status" value="1"/>
</dbReference>
<dbReference type="SMART" id="SM00240">
    <property type="entry name" value="FHA"/>
    <property type="match status" value="1"/>
</dbReference>
<evidence type="ECO:0000256" key="1">
    <source>
        <dbReference type="ARBA" id="ARBA00004123"/>
    </source>
</evidence>
<dbReference type="Gene3D" id="2.60.200.20">
    <property type="match status" value="1"/>
</dbReference>
<dbReference type="Pfam" id="PF00498">
    <property type="entry name" value="FHA"/>
    <property type="match status" value="1"/>
</dbReference>
<feature type="region of interest" description="Disordered" evidence="7">
    <location>
        <begin position="962"/>
        <end position="1612"/>
    </location>
</feature>
<dbReference type="PROSITE" id="PS50006">
    <property type="entry name" value="FHA_DOMAIN"/>
    <property type="match status" value="1"/>
</dbReference>
<reference evidence="9 10" key="2">
    <citation type="journal article" date="2023" name="Mol. Biol. Evol.">
        <title>Genomics of Secondarily Temperate Adaptation in the Only Non-Antarctic Icefish.</title>
        <authorList>
            <person name="Rivera-Colon A.G."/>
            <person name="Rayamajhi N."/>
            <person name="Minhas B.F."/>
            <person name="Madrigal G."/>
            <person name="Bilyk K.T."/>
            <person name="Yoon V."/>
            <person name="Hune M."/>
            <person name="Gregory S."/>
            <person name="Cheng C.H.C."/>
            <person name="Catchen J.M."/>
        </authorList>
    </citation>
    <scope>NUCLEOTIDE SEQUENCE [LARGE SCALE GENOMIC DNA]</scope>
    <source>
        <strain evidence="9">JMC-PN-2008</strain>
    </source>
</reference>
<feature type="compositionally biased region" description="Basic and acidic residues" evidence="7">
    <location>
        <begin position="1369"/>
        <end position="1379"/>
    </location>
</feature>
<feature type="region of interest" description="Disordered" evidence="7">
    <location>
        <begin position="920"/>
        <end position="940"/>
    </location>
</feature>
<feature type="compositionally biased region" description="Acidic residues" evidence="7">
    <location>
        <begin position="1324"/>
        <end position="1336"/>
    </location>
</feature>
<evidence type="ECO:0000256" key="2">
    <source>
        <dbReference type="ARBA" id="ARBA00022499"/>
    </source>
</evidence>
<feature type="region of interest" description="Disordered" evidence="7">
    <location>
        <begin position="262"/>
        <end position="398"/>
    </location>
</feature>
<evidence type="ECO:0000256" key="3">
    <source>
        <dbReference type="ARBA" id="ARBA00022553"/>
    </source>
</evidence>
<keyword evidence="5" id="KW-0539">Nucleus</keyword>
<feature type="domain" description="FHA" evidence="8">
    <location>
        <begin position="26"/>
        <end position="76"/>
    </location>
</feature>
<feature type="region of interest" description="Disordered" evidence="7">
    <location>
        <begin position="412"/>
        <end position="475"/>
    </location>
</feature>
<dbReference type="GO" id="GO:0005694">
    <property type="term" value="C:chromosome"/>
    <property type="evidence" value="ECO:0007669"/>
    <property type="project" value="TreeGrafter"/>
</dbReference>
<dbReference type="GO" id="GO:0007088">
    <property type="term" value="P:regulation of mitotic nuclear division"/>
    <property type="evidence" value="ECO:0007669"/>
    <property type="project" value="TreeGrafter"/>
</dbReference>
<feature type="compositionally biased region" description="Basic and acidic residues" evidence="7">
    <location>
        <begin position="1004"/>
        <end position="1024"/>
    </location>
</feature>
<dbReference type="SUPFAM" id="SSF49879">
    <property type="entry name" value="SMAD/FHA domain"/>
    <property type="match status" value="1"/>
</dbReference>
<accession>A0AAN8A631</accession>
<evidence type="ECO:0000313" key="10">
    <source>
        <dbReference type="Proteomes" id="UP001346869"/>
    </source>
</evidence>
<comment type="caution">
    <text evidence="9">The sequence shown here is derived from an EMBL/GenBank/DDBJ whole genome shotgun (WGS) entry which is preliminary data.</text>
</comment>
<feature type="compositionally biased region" description="Acidic residues" evidence="7">
    <location>
        <begin position="1057"/>
        <end position="1067"/>
    </location>
</feature>
<feature type="compositionally biased region" description="Acidic residues" evidence="7">
    <location>
        <begin position="1184"/>
        <end position="1194"/>
    </location>
</feature>
<feature type="region of interest" description="Disordered" evidence="7">
    <location>
        <begin position="853"/>
        <end position="882"/>
    </location>
</feature>
<dbReference type="InterPro" id="IPR029334">
    <property type="entry name" value="PP1-bd"/>
</dbReference>
<feature type="compositionally biased region" description="Acidic residues" evidence="7">
    <location>
        <begin position="1391"/>
        <end position="1407"/>
    </location>
</feature>
<keyword evidence="2" id="KW-1017">Isopeptide bond</keyword>